<organism evidence="1">
    <name type="scientific">Salix viminalis</name>
    <name type="common">Common osier</name>
    <name type="synonym">Basket willow</name>
    <dbReference type="NCBI Taxonomy" id="40686"/>
    <lineage>
        <taxon>Eukaryota</taxon>
        <taxon>Viridiplantae</taxon>
        <taxon>Streptophyta</taxon>
        <taxon>Embryophyta</taxon>
        <taxon>Tracheophyta</taxon>
        <taxon>Spermatophyta</taxon>
        <taxon>Magnoliopsida</taxon>
        <taxon>eudicotyledons</taxon>
        <taxon>Gunneridae</taxon>
        <taxon>Pentapetalae</taxon>
        <taxon>rosids</taxon>
        <taxon>fabids</taxon>
        <taxon>Malpighiales</taxon>
        <taxon>Salicaceae</taxon>
        <taxon>Saliceae</taxon>
        <taxon>Salix</taxon>
    </lineage>
</organism>
<dbReference type="PANTHER" id="PTHR32444">
    <property type="entry name" value="BULB-TYPE LECTIN DOMAIN-CONTAINING PROTEIN"/>
    <property type="match status" value="1"/>
</dbReference>
<sequence>MKLGVDRKLGIDRFITSWRSADDPGIGDFSVRINPNGSPQFFLYKGKKSIARSLPWPWRSEIGLCKSTFVNDPDEMTSFYTVTDDSYLLN</sequence>
<dbReference type="PANTHER" id="PTHR32444:SF130">
    <property type="entry name" value="RECEPTOR-LIKE SERINE_THREONINE-PROTEIN KINASE"/>
    <property type="match status" value="1"/>
</dbReference>
<evidence type="ECO:0000313" key="1">
    <source>
        <dbReference type="EMBL" id="VFU26711.1"/>
    </source>
</evidence>
<dbReference type="EMBL" id="CAADRP010000335">
    <property type="protein sequence ID" value="VFU26711.1"/>
    <property type="molecule type" value="Genomic_DNA"/>
</dbReference>
<name>A0A6N2KNS7_SALVM</name>
<accession>A0A6N2KNS7</accession>
<gene>
    <name evidence="1" type="ORF">SVIM_LOCUS74129</name>
</gene>
<proteinExistence type="predicted"/>
<reference evidence="1" key="1">
    <citation type="submission" date="2019-03" db="EMBL/GenBank/DDBJ databases">
        <authorList>
            <person name="Mank J."/>
            <person name="Almeida P."/>
        </authorList>
    </citation>
    <scope>NUCLEOTIDE SEQUENCE</scope>
    <source>
        <strain evidence="1">78183</strain>
    </source>
</reference>
<protein>
    <submittedName>
        <fullName evidence="1">Uncharacterized protein</fullName>
    </submittedName>
</protein>
<dbReference type="AlphaFoldDB" id="A0A6N2KNS7"/>